<dbReference type="PROSITE" id="PS50076">
    <property type="entry name" value="DNAJ_2"/>
    <property type="match status" value="1"/>
</dbReference>
<evidence type="ECO:0000313" key="11">
    <source>
        <dbReference type="Proteomes" id="UP000268823"/>
    </source>
</evidence>
<evidence type="ECO:0000256" key="2">
    <source>
        <dbReference type="ARBA" id="ARBA00022729"/>
    </source>
</evidence>
<proteinExistence type="predicted"/>
<dbReference type="VEuPathDB" id="FungiDB:BTJ68_11493"/>
<dbReference type="Pfam" id="PF00226">
    <property type="entry name" value="DnaJ"/>
    <property type="match status" value="1"/>
</dbReference>
<evidence type="ECO:0000256" key="1">
    <source>
        <dbReference type="ARBA" id="ARBA00022692"/>
    </source>
</evidence>
<feature type="compositionally biased region" description="Polar residues" evidence="6">
    <location>
        <begin position="83"/>
        <end position="96"/>
    </location>
</feature>
<dbReference type="SUPFAM" id="SSF46565">
    <property type="entry name" value="Chaperone J-domain"/>
    <property type="match status" value="1"/>
</dbReference>
<reference evidence="10 11" key="1">
    <citation type="journal article" date="2018" name="BMC Genomics">
        <title>Genomic evidence for intraspecific hybridization in a clonal and extremely halotolerant yeast.</title>
        <authorList>
            <person name="Gostincar C."/>
            <person name="Stajich J.E."/>
            <person name="Zupancic J."/>
            <person name="Zalar P."/>
            <person name="Gunde-Cimerman N."/>
        </authorList>
    </citation>
    <scope>NUCLEOTIDE SEQUENCE [LARGE SCALE GENOMIC DNA]</scope>
    <source>
        <strain evidence="10 11">EXF-2788</strain>
    </source>
</reference>
<feature type="chain" id="PRO_5018015759" description="J domain-containing protein" evidence="8">
    <location>
        <begin position="24"/>
        <end position="474"/>
    </location>
</feature>
<feature type="region of interest" description="Disordered" evidence="6">
    <location>
        <begin position="223"/>
        <end position="308"/>
    </location>
</feature>
<evidence type="ECO:0000313" key="10">
    <source>
        <dbReference type="EMBL" id="RMY95007.1"/>
    </source>
</evidence>
<comment type="subcellular location">
    <subcellularLocation>
        <location evidence="5">Endomembrane system</location>
        <topology evidence="5">Single-pass membrane protein</topology>
    </subcellularLocation>
</comment>
<name>A0A3M7G269_HORWE</name>
<dbReference type="Gene3D" id="1.10.287.110">
    <property type="entry name" value="DnaJ domain"/>
    <property type="match status" value="1"/>
</dbReference>
<feature type="region of interest" description="Disordered" evidence="6">
    <location>
        <begin position="83"/>
        <end position="118"/>
    </location>
</feature>
<dbReference type="CDD" id="cd06257">
    <property type="entry name" value="DnaJ"/>
    <property type="match status" value="1"/>
</dbReference>
<keyword evidence="1 7" id="KW-0812">Transmembrane</keyword>
<feature type="compositionally biased region" description="Basic residues" evidence="6">
    <location>
        <begin position="463"/>
        <end position="474"/>
    </location>
</feature>
<evidence type="ECO:0000256" key="6">
    <source>
        <dbReference type="SAM" id="MobiDB-lite"/>
    </source>
</evidence>
<dbReference type="SMART" id="SM00271">
    <property type="entry name" value="DnaJ"/>
    <property type="match status" value="1"/>
</dbReference>
<evidence type="ECO:0000256" key="4">
    <source>
        <dbReference type="ARBA" id="ARBA00023136"/>
    </source>
</evidence>
<feature type="signal peptide" evidence="8">
    <location>
        <begin position="1"/>
        <end position="23"/>
    </location>
</feature>
<dbReference type="OrthoDB" id="413400at2759"/>
<dbReference type="AlphaFoldDB" id="A0A3M7G269"/>
<sequence length="474" mass="53453">MQGSPLRAALLLLVCLCATLTLAWTKEDHEIFRLNDELQSHEGHNATFYTFLGIKPSASQEDINKAYRTLSRRLHPDKARSNWIANYNKPPTQTSLKPGAKPTTHVHKNKKPSQSEVNKFNKEASARFERLSLVTNILRGSERTRYDHFLTNGFPRWRGTGYYYERYRPGFGTVMLGLFVAVGGGAHYLALYLTWRRQREFVERYIKHARRMAWGDEGGIGAIPGLGGSTTGGNQANGSADQQQQQQQQQQQDGGDESMAWNRKQKRLMEREKRKESKGPIKNAKTVKKARDEGISTPQEAEVTSGPVGAKKRTVAENGKVLIVDSVGNVFLEEETEEGDVQEFLLDVSTFSPSPRPPILSSLLPIPSLRHSSRRNPITDIFSVLQPDEVPQPTLSDTFLLRGPRYLYDISAGRYLNKQTPEQIAYEAALEQEQQMEQEGAGYDETEANLRSAIPLNHEGESRKRRARNQARGM</sequence>
<keyword evidence="3 7" id="KW-1133">Transmembrane helix</keyword>
<gene>
    <name evidence="10" type="ORF">D0861_00950</name>
</gene>
<dbReference type="EMBL" id="QWIR01000009">
    <property type="protein sequence ID" value="RMY95007.1"/>
    <property type="molecule type" value="Genomic_DNA"/>
</dbReference>
<dbReference type="PANTHER" id="PTHR44653:SF2">
    <property type="entry name" value="DNAJ HOMOLOG SUBFAMILY C MEMBER 1"/>
    <property type="match status" value="1"/>
</dbReference>
<organism evidence="10 11">
    <name type="scientific">Hortaea werneckii</name>
    <name type="common">Black yeast</name>
    <name type="synonym">Cladosporium werneckii</name>
    <dbReference type="NCBI Taxonomy" id="91943"/>
    <lineage>
        <taxon>Eukaryota</taxon>
        <taxon>Fungi</taxon>
        <taxon>Dikarya</taxon>
        <taxon>Ascomycota</taxon>
        <taxon>Pezizomycotina</taxon>
        <taxon>Dothideomycetes</taxon>
        <taxon>Dothideomycetidae</taxon>
        <taxon>Mycosphaerellales</taxon>
        <taxon>Teratosphaeriaceae</taxon>
        <taxon>Hortaea</taxon>
    </lineage>
</organism>
<comment type="caution">
    <text evidence="10">The sequence shown here is derived from an EMBL/GenBank/DDBJ whole genome shotgun (WGS) entry which is preliminary data.</text>
</comment>
<feature type="compositionally biased region" description="Low complexity" evidence="6">
    <location>
        <begin position="242"/>
        <end position="252"/>
    </location>
</feature>
<dbReference type="InterPro" id="IPR001623">
    <property type="entry name" value="DnaJ_domain"/>
</dbReference>
<feature type="compositionally biased region" description="Polar residues" evidence="6">
    <location>
        <begin position="232"/>
        <end position="241"/>
    </location>
</feature>
<feature type="transmembrane region" description="Helical" evidence="7">
    <location>
        <begin position="174"/>
        <end position="195"/>
    </location>
</feature>
<evidence type="ECO:0000256" key="3">
    <source>
        <dbReference type="ARBA" id="ARBA00022989"/>
    </source>
</evidence>
<protein>
    <recommendedName>
        <fullName evidence="9">J domain-containing protein</fullName>
    </recommendedName>
</protein>
<feature type="compositionally biased region" description="Basic and acidic residues" evidence="6">
    <location>
        <begin position="267"/>
        <end position="279"/>
    </location>
</feature>
<feature type="region of interest" description="Disordered" evidence="6">
    <location>
        <begin position="435"/>
        <end position="474"/>
    </location>
</feature>
<dbReference type="PANTHER" id="PTHR44653">
    <property type="entry name" value="DNAJ HOMOLOG SUBFAMILY C MEMBER 1"/>
    <property type="match status" value="1"/>
</dbReference>
<dbReference type="PRINTS" id="PR00625">
    <property type="entry name" value="JDOMAIN"/>
</dbReference>
<evidence type="ECO:0000256" key="8">
    <source>
        <dbReference type="SAM" id="SignalP"/>
    </source>
</evidence>
<evidence type="ECO:0000256" key="7">
    <source>
        <dbReference type="SAM" id="Phobius"/>
    </source>
</evidence>
<feature type="domain" description="J" evidence="9">
    <location>
        <begin position="47"/>
        <end position="150"/>
    </location>
</feature>
<evidence type="ECO:0000256" key="5">
    <source>
        <dbReference type="ARBA" id="ARBA00037847"/>
    </source>
</evidence>
<dbReference type="InterPro" id="IPR036869">
    <property type="entry name" value="J_dom_sf"/>
</dbReference>
<keyword evidence="4 7" id="KW-0472">Membrane</keyword>
<dbReference type="Proteomes" id="UP000268823">
    <property type="component" value="Unassembled WGS sequence"/>
</dbReference>
<accession>A0A3M7G269</accession>
<keyword evidence="2 8" id="KW-0732">Signal</keyword>
<dbReference type="GO" id="GO:0012505">
    <property type="term" value="C:endomembrane system"/>
    <property type="evidence" value="ECO:0007669"/>
    <property type="project" value="UniProtKB-SubCell"/>
</dbReference>
<evidence type="ECO:0000259" key="9">
    <source>
        <dbReference type="PROSITE" id="PS50076"/>
    </source>
</evidence>
<dbReference type="InterPro" id="IPR052606">
    <property type="entry name" value="DnaJ_domain_protein"/>
</dbReference>